<evidence type="ECO:0000313" key="2">
    <source>
        <dbReference type="Proteomes" id="UP000648182"/>
    </source>
</evidence>
<proteinExistence type="predicted"/>
<dbReference type="Proteomes" id="UP000648182">
    <property type="component" value="Unassembled WGS sequence"/>
</dbReference>
<keyword evidence="2" id="KW-1185">Reference proteome</keyword>
<sequence>MYMINHQKGWIALLTENNTFSIVEVLEMQLPNIGDVISGDIETLGEETFYNVTQDETLDVYVQDIYAGQKAAMRQLEIYPNNKRIWEIYN</sequence>
<gene>
    <name evidence="1" type="ORF">H9631_05570</name>
</gene>
<dbReference type="EMBL" id="JACSPV010000007">
    <property type="protein sequence ID" value="MBD8004545.1"/>
    <property type="molecule type" value="Genomic_DNA"/>
</dbReference>
<accession>A0ABR8VIG5</accession>
<evidence type="ECO:0000313" key="1">
    <source>
        <dbReference type="EMBL" id="MBD8004545.1"/>
    </source>
</evidence>
<name>A0ABR8VIG5_9BACI</name>
<organism evidence="1 2">
    <name type="scientific">Bacillus norwichensis</name>
    <dbReference type="NCBI Taxonomy" id="2762217"/>
    <lineage>
        <taxon>Bacteria</taxon>
        <taxon>Bacillati</taxon>
        <taxon>Bacillota</taxon>
        <taxon>Bacilli</taxon>
        <taxon>Bacillales</taxon>
        <taxon>Bacillaceae</taxon>
        <taxon>Bacillus</taxon>
    </lineage>
</organism>
<comment type="caution">
    <text evidence="1">The sequence shown here is derived from an EMBL/GenBank/DDBJ whole genome shotgun (WGS) entry which is preliminary data.</text>
</comment>
<dbReference type="RefSeq" id="WP_191810771.1">
    <property type="nucleotide sequence ID" value="NZ_JACSPV010000007.1"/>
</dbReference>
<protein>
    <submittedName>
        <fullName evidence="1">Uncharacterized protein</fullName>
    </submittedName>
</protein>
<reference evidence="1 2" key="1">
    <citation type="submission" date="2020-08" db="EMBL/GenBank/DDBJ databases">
        <title>A Genomic Blueprint of the Chicken Gut Microbiome.</title>
        <authorList>
            <person name="Gilroy R."/>
            <person name="Ravi A."/>
            <person name="Getino M."/>
            <person name="Pursley I."/>
            <person name="Horton D.L."/>
            <person name="Alikhan N.-F."/>
            <person name="Baker D."/>
            <person name="Gharbi K."/>
            <person name="Hall N."/>
            <person name="Watson M."/>
            <person name="Adriaenssens E.M."/>
            <person name="Foster-Nyarko E."/>
            <person name="Jarju S."/>
            <person name="Secka A."/>
            <person name="Antonio M."/>
            <person name="Oren A."/>
            <person name="Chaudhuri R."/>
            <person name="La Ragione R.M."/>
            <person name="Hildebrand F."/>
            <person name="Pallen M.J."/>
        </authorList>
    </citation>
    <scope>NUCLEOTIDE SEQUENCE [LARGE SCALE GENOMIC DNA]</scope>
    <source>
        <strain evidence="1 2">Sa1BUA2</strain>
    </source>
</reference>